<protein>
    <submittedName>
        <fullName evidence="2">KTSC domain-containing protein</fullName>
    </submittedName>
</protein>
<reference evidence="2 3" key="1">
    <citation type="submission" date="2018-01" db="EMBL/GenBank/DDBJ databases">
        <title>Genomic Encyclopedia of Type Strains, Phase III (KMG-III): the genomes of soil and plant-associated and newly described type strains.</title>
        <authorList>
            <person name="Whitman W."/>
        </authorList>
    </citation>
    <scope>NUCLEOTIDE SEQUENCE [LARGE SCALE GENOMIC DNA]</scope>
    <source>
        <strain evidence="2 3">JCM 18070</strain>
    </source>
</reference>
<organism evidence="2 3">
    <name type="scientific">Paraburkholderia eburnea</name>
    <dbReference type="NCBI Taxonomy" id="1189126"/>
    <lineage>
        <taxon>Bacteria</taxon>
        <taxon>Pseudomonadati</taxon>
        <taxon>Pseudomonadota</taxon>
        <taxon>Betaproteobacteria</taxon>
        <taxon>Burkholderiales</taxon>
        <taxon>Burkholderiaceae</taxon>
        <taxon>Paraburkholderia</taxon>
    </lineage>
</organism>
<dbReference type="AlphaFoldDB" id="A0A2S4MED7"/>
<dbReference type="Proteomes" id="UP000237381">
    <property type="component" value="Unassembled WGS sequence"/>
</dbReference>
<accession>A0A2S4MED7</accession>
<keyword evidence="3" id="KW-1185">Reference proteome</keyword>
<evidence type="ECO:0000313" key="3">
    <source>
        <dbReference type="Proteomes" id="UP000237381"/>
    </source>
</evidence>
<evidence type="ECO:0000259" key="1">
    <source>
        <dbReference type="Pfam" id="PF13619"/>
    </source>
</evidence>
<dbReference type="OrthoDB" id="8612029at2"/>
<feature type="domain" description="KTSC" evidence="1">
    <location>
        <begin position="8"/>
        <end position="64"/>
    </location>
</feature>
<sequence>MTMTPVVSRIFAEIGYDPATRQMKVRFRDGRVHIHRRVPAFVYERFIESPRKYAYYQSKVERHYPAGYHEAEDHLED</sequence>
<dbReference type="Pfam" id="PF13619">
    <property type="entry name" value="KTSC"/>
    <property type="match status" value="1"/>
</dbReference>
<evidence type="ECO:0000313" key="2">
    <source>
        <dbReference type="EMBL" id="POR52787.1"/>
    </source>
</evidence>
<proteinExistence type="predicted"/>
<comment type="caution">
    <text evidence="2">The sequence shown here is derived from an EMBL/GenBank/DDBJ whole genome shotgun (WGS) entry which is preliminary data.</text>
</comment>
<gene>
    <name evidence="2" type="ORF">B0G62_10484</name>
</gene>
<dbReference type="InterPro" id="IPR025309">
    <property type="entry name" value="KTSC_dom"/>
</dbReference>
<name>A0A2S4MED7_9BURK</name>
<dbReference type="EMBL" id="PQGA01000004">
    <property type="protein sequence ID" value="POR52787.1"/>
    <property type="molecule type" value="Genomic_DNA"/>
</dbReference>